<dbReference type="Pfam" id="PF13560">
    <property type="entry name" value="HTH_31"/>
    <property type="match status" value="1"/>
</dbReference>
<feature type="domain" description="HTH cro/C1-type" evidence="2">
    <location>
        <begin position="13"/>
        <end position="67"/>
    </location>
</feature>
<dbReference type="PANTHER" id="PTHR43236:SF1">
    <property type="entry name" value="BLL7220 PROTEIN"/>
    <property type="match status" value="1"/>
</dbReference>
<name>A0ABU8XLY8_9PROT</name>
<dbReference type="InterPro" id="IPR052345">
    <property type="entry name" value="Rad_response_metalloprotease"/>
</dbReference>
<gene>
    <name evidence="3" type="ORF">U1T56_03465</name>
</gene>
<dbReference type="InterPro" id="IPR010982">
    <property type="entry name" value="Lambda_DNA-bd_dom_sf"/>
</dbReference>
<proteinExistence type="predicted"/>
<dbReference type="PROSITE" id="PS50943">
    <property type="entry name" value="HTH_CROC1"/>
    <property type="match status" value="1"/>
</dbReference>
<reference evidence="3 4" key="1">
    <citation type="submission" date="2024-01" db="EMBL/GenBank/DDBJ databases">
        <title>Multi-omics insights into the function and evolution of sodium benzoate biodegradation pathways in Benzoatithermus flavus gen. nov., sp. nov. from hot spring.</title>
        <authorList>
            <person name="Hu C.-J."/>
            <person name="Li W.-J."/>
        </authorList>
    </citation>
    <scope>NUCLEOTIDE SEQUENCE [LARGE SCALE GENOMIC DNA]</scope>
    <source>
        <strain evidence="3 4">SYSU G07066</strain>
    </source>
</reference>
<dbReference type="Proteomes" id="UP001375743">
    <property type="component" value="Unassembled WGS sequence"/>
</dbReference>
<feature type="region of interest" description="Disordered" evidence="1">
    <location>
        <begin position="200"/>
        <end position="219"/>
    </location>
</feature>
<dbReference type="InterPro" id="IPR001387">
    <property type="entry name" value="Cro/C1-type_HTH"/>
</dbReference>
<dbReference type="SUPFAM" id="SSF47413">
    <property type="entry name" value="lambda repressor-like DNA-binding domains"/>
    <property type="match status" value="1"/>
</dbReference>
<feature type="compositionally biased region" description="Low complexity" evidence="1">
    <location>
        <begin position="200"/>
        <end position="210"/>
    </location>
</feature>
<dbReference type="Gene3D" id="1.10.260.40">
    <property type="entry name" value="lambda repressor-like DNA-binding domains"/>
    <property type="match status" value="1"/>
</dbReference>
<accession>A0ABU8XLY8</accession>
<dbReference type="EMBL" id="JBBLZC010000002">
    <property type="protein sequence ID" value="MEK0082197.1"/>
    <property type="molecule type" value="Genomic_DNA"/>
</dbReference>
<dbReference type="RefSeq" id="WP_418158045.1">
    <property type="nucleotide sequence ID" value="NZ_JBBLZC010000002.1"/>
</dbReference>
<keyword evidence="4" id="KW-1185">Reference proteome</keyword>
<evidence type="ECO:0000313" key="4">
    <source>
        <dbReference type="Proteomes" id="UP001375743"/>
    </source>
</evidence>
<sequence length="219" mass="24235">MSTPPRSTFGRRLRALRLTHGMSQVELAQRIGRHQTAIGPYERDEYEPPRDVVEKLAAALDTSPEYLYFGRHPRQTALSVVGRLGRAGLLEPQDEPSAELVVLGDDRLQGYRLLDDSMAPVFRERQLVLVPAVASQKPVQLLGRDVLAELADGRVLLRRLLPAADPTRFDLAAYNASILPSVTLKSARPVVGVLWPEAWSEGSRSRSGSGNTLMVDEKF</sequence>
<dbReference type="SMART" id="SM00530">
    <property type="entry name" value="HTH_XRE"/>
    <property type="match status" value="1"/>
</dbReference>
<dbReference type="PANTHER" id="PTHR43236">
    <property type="entry name" value="ANTITOXIN HIGA1"/>
    <property type="match status" value="1"/>
</dbReference>
<evidence type="ECO:0000259" key="2">
    <source>
        <dbReference type="PROSITE" id="PS50943"/>
    </source>
</evidence>
<protein>
    <submittedName>
        <fullName evidence="3">Helix-turn-helix transcriptional regulator</fullName>
    </submittedName>
</protein>
<comment type="caution">
    <text evidence="3">The sequence shown here is derived from an EMBL/GenBank/DDBJ whole genome shotgun (WGS) entry which is preliminary data.</text>
</comment>
<dbReference type="CDD" id="cd00093">
    <property type="entry name" value="HTH_XRE"/>
    <property type="match status" value="1"/>
</dbReference>
<evidence type="ECO:0000256" key="1">
    <source>
        <dbReference type="SAM" id="MobiDB-lite"/>
    </source>
</evidence>
<evidence type="ECO:0000313" key="3">
    <source>
        <dbReference type="EMBL" id="MEK0082197.1"/>
    </source>
</evidence>
<organism evidence="3 4">
    <name type="scientific">Benzoatithermus flavus</name>
    <dbReference type="NCBI Taxonomy" id="3108223"/>
    <lineage>
        <taxon>Bacteria</taxon>
        <taxon>Pseudomonadati</taxon>
        <taxon>Pseudomonadota</taxon>
        <taxon>Alphaproteobacteria</taxon>
        <taxon>Geminicoccales</taxon>
        <taxon>Geminicoccaceae</taxon>
        <taxon>Benzoatithermus</taxon>
    </lineage>
</organism>